<evidence type="ECO:0000256" key="7">
    <source>
        <dbReference type="SAM" id="MobiDB-lite"/>
    </source>
</evidence>
<dbReference type="GO" id="GO:0005789">
    <property type="term" value="C:endoplasmic reticulum membrane"/>
    <property type="evidence" value="ECO:0007669"/>
    <property type="project" value="UniProtKB-SubCell"/>
</dbReference>
<comment type="subcellular location">
    <subcellularLocation>
        <location evidence="1 6">Endoplasmic reticulum membrane</location>
        <topology evidence="1 6">Multi-pass membrane protein</topology>
    </subcellularLocation>
</comment>
<dbReference type="GeneID" id="106761601"/>
<dbReference type="PANTHER" id="PTHR46626:SF1">
    <property type="entry name" value="RETICULON-LIKE PROTEIN B21"/>
    <property type="match status" value="1"/>
</dbReference>
<gene>
    <name evidence="10" type="primary">LOC106761601</name>
</gene>
<feature type="transmembrane region" description="Helical" evidence="6">
    <location>
        <begin position="341"/>
        <end position="359"/>
    </location>
</feature>
<keyword evidence="9" id="KW-1185">Reference proteome</keyword>
<feature type="region of interest" description="Disordered" evidence="7">
    <location>
        <begin position="171"/>
        <end position="199"/>
    </location>
</feature>
<feature type="transmembrane region" description="Helical" evidence="6">
    <location>
        <begin position="319"/>
        <end position="335"/>
    </location>
</feature>
<dbReference type="InterPro" id="IPR044647">
    <property type="entry name" value="RTNLB17/18/21"/>
</dbReference>
<dbReference type="PROSITE" id="PS50845">
    <property type="entry name" value="RETICULON"/>
    <property type="match status" value="1"/>
</dbReference>
<name>A0A1S3U3Q3_VIGRR</name>
<dbReference type="InterPro" id="IPR003388">
    <property type="entry name" value="Reticulon"/>
</dbReference>
<evidence type="ECO:0000256" key="3">
    <source>
        <dbReference type="ARBA" id="ARBA00022824"/>
    </source>
</evidence>
<evidence type="ECO:0000256" key="5">
    <source>
        <dbReference type="ARBA" id="ARBA00023136"/>
    </source>
</evidence>
<evidence type="ECO:0000256" key="6">
    <source>
        <dbReference type="RuleBase" id="RU363132"/>
    </source>
</evidence>
<evidence type="ECO:0000256" key="2">
    <source>
        <dbReference type="ARBA" id="ARBA00022692"/>
    </source>
</evidence>
<keyword evidence="5 6" id="KW-0472">Membrane</keyword>
<dbReference type="AlphaFoldDB" id="A0A1S3U3Q3"/>
<keyword evidence="2 6" id="KW-0812">Transmembrane</keyword>
<dbReference type="OrthoDB" id="567788at2759"/>
<dbReference type="Pfam" id="PF02453">
    <property type="entry name" value="Reticulon"/>
    <property type="match status" value="1"/>
</dbReference>
<dbReference type="RefSeq" id="XP_014500655.1">
    <property type="nucleotide sequence ID" value="XM_014645169.2"/>
</dbReference>
<accession>A0A1S3U3Q3</accession>
<reference evidence="9" key="1">
    <citation type="journal article" date="2014" name="Nat. Commun.">
        <title>Genome sequence of mungbean and insights into evolution within Vigna species.</title>
        <authorList>
            <person name="Kang Y.J."/>
            <person name="Kim S.K."/>
            <person name="Kim M.Y."/>
            <person name="Lestari P."/>
            <person name="Kim K.H."/>
            <person name="Ha B.K."/>
            <person name="Jun T.H."/>
            <person name="Hwang W.J."/>
            <person name="Lee T."/>
            <person name="Lee J."/>
            <person name="Shim S."/>
            <person name="Yoon M.Y."/>
            <person name="Jang Y.E."/>
            <person name="Han K.S."/>
            <person name="Taeprayoon P."/>
            <person name="Yoon N."/>
            <person name="Somta P."/>
            <person name="Tanya P."/>
            <person name="Kim K.S."/>
            <person name="Gwag J.G."/>
            <person name="Moon J.K."/>
            <person name="Lee Y.H."/>
            <person name="Park B.S."/>
            <person name="Bombarely A."/>
            <person name="Doyle J.J."/>
            <person name="Jackson S.A."/>
            <person name="Schafleitner R."/>
            <person name="Srinives P."/>
            <person name="Varshney R.K."/>
            <person name="Lee S.H."/>
        </authorList>
    </citation>
    <scope>NUCLEOTIDE SEQUENCE [LARGE SCALE GENOMIC DNA]</scope>
    <source>
        <strain evidence="9">cv. VC1973A</strain>
    </source>
</reference>
<feature type="region of interest" description="Disordered" evidence="7">
    <location>
        <begin position="136"/>
        <end position="156"/>
    </location>
</feature>
<evidence type="ECO:0000313" key="9">
    <source>
        <dbReference type="Proteomes" id="UP000087766"/>
    </source>
</evidence>
<evidence type="ECO:0000256" key="4">
    <source>
        <dbReference type="ARBA" id="ARBA00022989"/>
    </source>
</evidence>
<dbReference type="Proteomes" id="UP000087766">
    <property type="component" value="Chromosome 5"/>
</dbReference>
<organism evidence="9 10">
    <name type="scientific">Vigna radiata var. radiata</name>
    <name type="common">Mung bean</name>
    <name type="synonym">Phaseolus aureus</name>
    <dbReference type="NCBI Taxonomy" id="3916"/>
    <lineage>
        <taxon>Eukaryota</taxon>
        <taxon>Viridiplantae</taxon>
        <taxon>Streptophyta</taxon>
        <taxon>Embryophyta</taxon>
        <taxon>Tracheophyta</taxon>
        <taxon>Spermatophyta</taxon>
        <taxon>Magnoliopsida</taxon>
        <taxon>eudicotyledons</taxon>
        <taxon>Gunneridae</taxon>
        <taxon>Pentapetalae</taxon>
        <taxon>rosids</taxon>
        <taxon>fabids</taxon>
        <taxon>Fabales</taxon>
        <taxon>Fabaceae</taxon>
        <taxon>Papilionoideae</taxon>
        <taxon>50 kb inversion clade</taxon>
        <taxon>NPAAA clade</taxon>
        <taxon>indigoferoid/millettioid clade</taxon>
        <taxon>Phaseoleae</taxon>
        <taxon>Vigna</taxon>
    </lineage>
</organism>
<keyword evidence="4 6" id="KW-1133">Transmembrane helix</keyword>
<evidence type="ECO:0000313" key="10">
    <source>
        <dbReference type="RefSeq" id="XP_014500655.1"/>
    </source>
</evidence>
<dbReference type="STRING" id="3916.A0A1S3U3Q3"/>
<proteinExistence type="predicted"/>
<protein>
    <recommendedName>
        <fullName evidence="6">Reticulon-like protein</fullName>
    </recommendedName>
</protein>
<feature type="compositionally biased region" description="Acidic residues" evidence="7">
    <location>
        <begin position="184"/>
        <end position="199"/>
    </location>
</feature>
<evidence type="ECO:0000259" key="8">
    <source>
        <dbReference type="PROSITE" id="PS50845"/>
    </source>
</evidence>
<feature type="domain" description="Reticulon" evidence="8">
    <location>
        <begin position="306"/>
        <end position="469"/>
    </location>
</feature>
<dbReference type="PANTHER" id="PTHR46626">
    <property type="entry name" value="RETICULON-LIKE PROTEIN B17"/>
    <property type="match status" value="1"/>
</dbReference>
<keyword evidence="3 6" id="KW-0256">Endoplasmic reticulum</keyword>
<sequence>MNMSRRVGARCSVVAGSVWESRMKRDEVGGGVKVFRAEQGSEEGGNVGTRLKSSQTGGVVATGKRKSLKLETKKIQIGRGKVQQCKNLNVSSDSIKKSPKQVRKEKNEGIGASVCTDKLERGPILTRKKISEVGESGKRNIGQLRKNNDKNDSDENCKDFGVCQEKIISSSSDDASMVNVDGDSHDDDEEEDEEEVEMNDEEFDIEMEIQSFDVKEINAPESKVVNKPEKELMNVPEKQKTEKAVRTDRHFHQKHERLMSVPLTVKPSPPIKKLSTIHQNFSKGDSIPKAEECYSFPQSQTKLQSLVDLIMWKDISRSAFVFGIGTFTIVSSSYAKDINLSLISAMSYLGLIYLAVIFLHRSLICRGVIDVESTNYVLGEEEAITVLKLILPYLNEFLSQLRTMFSGDPGTTIKLAISFFVLARCGSSITIWNMAKFCFFGSFTLPRICSSYSAQLTTFANFWIGRFRDAWDSCSHKKVVALAIFCLAWNLSSLVARIWSVFVLFVGFKYYQQHYLVRDERVEDEGGFGETWHEPVVVKARMQRQLHAPNLFDTKCKRRILKIV</sequence>
<feature type="region of interest" description="Disordered" evidence="7">
    <location>
        <begin position="39"/>
        <end position="63"/>
    </location>
</feature>
<feature type="transmembrane region" description="Helical" evidence="6">
    <location>
        <begin position="479"/>
        <end position="508"/>
    </location>
</feature>
<evidence type="ECO:0000256" key="1">
    <source>
        <dbReference type="ARBA" id="ARBA00004477"/>
    </source>
</evidence>
<reference evidence="10" key="2">
    <citation type="submission" date="2025-08" db="UniProtKB">
        <authorList>
            <consortium name="RefSeq"/>
        </authorList>
    </citation>
    <scope>IDENTIFICATION</scope>
    <source>
        <tissue evidence="10">Leaf</tissue>
    </source>
</reference>
<dbReference type="KEGG" id="vra:106761601"/>
<feature type="compositionally biased region" description="Basic and acidic residues" evidence="7">
    <location>
        <begin position="146"/>
        <end position="156"/>
    </location>
</feature>